<dbReference type="InterPro" id="IPR045006">
    <property type="entry name" value="CHLI-like"/>
</dbReference>
<dbReference type="Pfam" id="PF13541">
    <property type="entry name" value="ChlI"/>
    <property type="match status" value="1"/>
</dbReference>
<dbReference type="Gene3D" id="3.40.50.300">
    <property type="entry name" value="P-loop containing nucleotide triphosphate hydrolases"/>
    <property type="match status" value="1"/>
</dbReference>
<dbReference type="GO" id="GO:0005524">
    <property type="term" value="F:ATP binding"/>
    <property type="evidence" value="ECO:0007669"/>
    <property type="project" value="UniProtKB-KW"/>
</dbReference>
<evidence type="ECO:0000313" key="6">
    <source>
        <dbReference type="Proteomes" id="UP000068196"/>
    </source>
</evidence>
<dbReference type="InterPro" id="IPR027417">
    <property type="entry name" value="P-loop_NTPase"/>
</dbReference>
<dbReference type="InterPro" id="IPR020568">
    <property type="entry name" value="Ribosomal_Su5_D2-typ_SF"/>
</dbReference>
<dbReference type="InterPro" id="IPR003593">
    <property type="entry name" value="AAA+_ATPase"/>
</dbReference>
<feature type="domain" description="MCM C-terminal AAA(+) ATPase" evidence="4">
    <location>
        <begin position="291"/>
        <end position="386"/>
    </location>
</feature>
<keyword evidence="2" id="KW-0547">Nucleotide-binding</keyword>
<reference evidence="5 6" key="1">
    <citation type="journal article" date="2016" name="Int. J. Syst. Evol. Microbiol.">
        <title>Caldimicrobium thiodismutans sp. nov., a sulfur-disproportionating bacterium isolated from a hot spring, and emended description of the genus Caldimicrobium.</title>
        <authorList>
            <person name="Kojima H."/>
            <person name="Umezawa K."/>
            <person name="Fukui M."/>
        </authorList>
    </citation>
    <scope>NUCLEOTIDE SEQUENCE [LARGE SCALE GENOMIC DNA]</scope>
    <source>
        <strain evidence="5 6">TF1</strain>
    </source>
</reference>
<sequence length="509" mass="56657">MLSKILSFSLYGLEAIPVEVEVDLSRGLPGITIVGLPDSSIKESRERIRSALINSGFDFPMQKIIINLSPADLKKEGTGFDLAIAFGILSGDGLIEKERLSGLAMVGELSLDGTLKGVRGILPFVLKAKELKLREILIPVENLREAFLVKDFKIRGFRHLREVFDYIKFGSEPIYSPEPLDFGSSQGIMGDFSEVHGQALAKRAFEISAAGGHNLLILGPPGAGKTMLASRLPGILPPLTYEEALETTKIYSVAGLLTSEKPFIQERPFRNPHFNISEAGLIGGGTFPKPGEVSLAHNGVLFLDEFPEFRRDVLEALRQPLEDGRVTITRAAFTVTYPAKFMLIAAMNPCRCGYLGHPTRACQCTFQEIKKYRSKLSGPIVDRIDLHVEVPPVEVKEILREENPSGETSEKIRERVMKARAIQEKRYGTALKLNAHLKPKEIKRFCRLETGAEDFLIKALERLGLSARGVHKILKVARTIADLSECEIIRKEHLSEALQYRVLERKKYE</sequence>
<dbReference type="GO" id="GO:0003677">
    <property type="term" value="F:DNA binding"/>
    <property type="evidence" value="ECO:0007669"/>
    <property type="project" value="InterPro"/>
</dbReference>
<gene>
    <name evidence="5" type="ORF">THC_1355</name>
</gene>
<evidence type="ECO:0000256" key="3">
    <source>
        <dbReference type="ARBA" id="ARBA00022840"/>
    </source>
</evidence>
<dbReference type="RefSeq" id="WP_068516717.1">
    <property type="nucleotide sequence ID" value="NZ_AP014945.1"/>
</dbReference>
<organism evidence="5 6">
    <name type="scientific">Caldimicrobium thiodismutans</name>
    <dbReference type="NCBI Taxonomy" id="1653476"/>
    <lineage>
        <taxon>Bacteria</taxon>
        <taxon>Pseudomonadati</taxon>
        <taxon>Thermodesulfobacteriota</taxon>
        <taxon>Thermodesulfobacteria</taxon>
        <taxon>Thermodesulfobacteriales</taxon>
        <taxon>Thermodesulfobacteriaceae</taxon>
        <taxon>Caldimicrobium</taxon>
    </lineage>
</organism>
<evidence type="ECO:0000259" key="4">
    <source>
        <dbReference type="PROSITE" id="PS50051"/>
    </source>
</evidence>
<dbReference type="PATRIC" id="fig|1653476.3.peg.1404"/>
<dbReference type="Pfam" id="PF01078">
    <property type="entry name" value="Mg_chelatase"/>
    <property type="match status" value="1"/>
</dbReference>
<dbReference type="PANTHER" id="PTHR32039:SF7">
    <property type="entry name" value="COMPETENCE PROTEIN COMM"/>
    <property type="match status" value="1"/>
</dbReference>
<dbReference type="OrthoDB" id="9813147at2"/>
<keyword evidence="6" id="KW-1185">Reference proteome</keyword>
<dbReference type="InterPro" id="IPR025158">
    <property type="entry name" value="Mg_chelat-rel_C"/>
</dbReference>
<dbReference type="AlphaFoldDB" id="A0A0U5B0Y9"/>
<dbReference type="Pfam" id="PF13335">
    <property type="entry name" value="Mg_chelatase_C"/>
    <property type="match status" value="1"/>
</dbReference>
<dbReference type="PRINTS" id="PR01657">
    <property type="entry name" value="MCMFAMILY"/>
</dbReference>
<proteinExistence type="inferred from homology"/>
<dbReference type="STRING" id="1653476.THC_1355"/>
<dbReference type="SMART" id="SM00382">
    <property type="entry name" value="AAA"/>
    <property type="match status" value="1"/>
</dbReference>
<dbReference type="EMBL" id="AP014945">
    <property type="protein sequence ID" value="BAU23721.1"/>
    <property type="molecule type" value="Genomic_DNA"/>
</dbReference>
<dbReference type="Proteomes" id="UP000068196">
    <property type="component" value="Chromosome"/>
</dbReference>
<keyword evidence="3" id="KW-0067">ATP-binding</keyword>
<dbReference type="InterPro" id="IPR014721">
    <property type="entry name" value="Ribsml_uS5_D2-typ_fold_subgr"/>
</dbReference>
<dbReference type="PANTHER" id="PTHR32039">
    <property type="entry name" value="MAGNESIUM-CHELATASE SUBUNIT CHLI"/>
    <property type="match status" value="1"/>
</dbReference>
<dbReference type="InterPro" id="IPR000523">
    <property type="entry name" value="Mg_chelatse_chII-like_cat_dom"/>
</dbReference>
<dbReference type="InterPro" id="IPR001208">
    <property type="entry name" value="MCM_dom"/>
</dbReference>
<evidence type="ECO:0000256" key="2">
    <source>
        <dbReference type="ARBA" id="ARBA00022741"/>
    </source>
</evidence>
<dbReference type="PROSITE" id="PS50051">
    <property type="entry name" value="MCM_2"/>
    <property type="match status" value="1"/>
</dbReference>
<reference evidence="6" key="2">
    <citation type="journal article" date="2016" name="Int. J. Syst. Evol. Microbiol.">
        <title>Caldimicrobium thiodismutans sp. nov., a sulfur-disproportionating bacterium isolated from a hot spring.</title>
        <authorList>
            <person name="Kojima H."/>
            <person name="Umezawa K."/>
            <person name="Fukui M."/>
        </authorList>
    </citation>
    <scope>NUCLEOTIDE SEQUENCE [LARGE SCALE GENOMIC DNA]</scope>
    <source>
        <strain evidence="6">TF1</strain>
    </source>
</reference>
<dbReference type="NCBIfam" id="TIGR00368">
    <property type="entry name" value="YifB family Mg chelatase-like AAA ATPase"/>
    <property type="match status" value="1"/>
</dbReference>
<protein>
    <submittedName>
        <fullName evidence="5">Magnesium chelatase</fullName>
    </submittedName>
</protein>
<dbReference type="Gene3D" id="3.30.230.10">
    <property type="match status" value="1"/>
</dbReference>
<dbReference type="InterPro" id="IPR004482">
    <property type="entry name" value="Mg_chelat-rel"/>
</dbReference>
<name>A0A0U5B0Y9_9BACT</name>
<comment type="similarity">
    <text evidence="1">Belongs to the Mg-chelatase subunits D/I family. ComM subfamily.</text>
</comment>
<dbReference type="SUPFAM" id="SSF54211">
    <property type="entry name" value="Ribosomal protein S5 domain 2-like"/>
    <property type="match status" value="1"/>
</dbReference>
<dbReference type="SUPFAM" id="SSF52540">
    <property type="entry name" value="P-loop containing nucleoside triphosphate hydrolases"/>
    <property type="match status" value="1"/>
</dbReference>
<evidence type="ECO:0000256" key="1">
    <source>
        <dbReference type="ARBA" id="ARBA00006354"/>
    </source>
</evidence>
<accession>A0A0U5B0Y9</accession>
<evidence type="ECO:0000313" key="5">
    <source>
        <dbReference type="EMBL" id="BAU23721.1"/>
    </source>
</evidence>
<dbReference type="KEGG" id="cthi:THC_1355"/>